<dbReference type="SMART" id="SM00320">
    <property type="entry name" value="WD40"/>
    <property type="match status" value="3"/>
</dbReference>
<comment type="similarity">
    <text evidence="1">Belongs to the LOB domain-containing protein family.</text>
</comment>
<dbReference type="Pfam" id="PF00400">
    <property type="entry name" value="WD40"/>
    <property type="match status" value="2"/>
</dbReference>
<proteinExistence type="inferred from homology"/>
<dbReference type="PANTHER" id="PTHR31301:SF58">
    <property type="entry name" value="LOB DOMAIN-CONTAINING PROTEIN 3"/>
    <property type="match status" value="1"/>
</dbReference>
<dbReference type="InterPro" id="IPR004883">
    <property type="entry name" value="LOB"/>
</dbReference>
<dbReference type="PROSITE" id="PS50082">
    <property type="entry name" value="WD_REPEATS_2"/>
    <property type="match status" value="1"/>
</dbReference>
<dbReference type="EMBL" id="JAYDYQ010001087">
    <property type="protein sequence ID" value="KAK4492414.1"/>
    <property type="molecule type" value="Genomic_DNA"/>
</dbReference>
<name>A0ABR0DT68_9LAMI</name>
<feature type="domain" description="LOB" evidence="3">
    <location>
        <begin position="426"/>
        <end position="528"/>
    </location>
</feature>
<comment type="caution">
    <text evidence="4">The sequence shown here is derived from an EMBL/GenBank/DDBJ whole genome shotgun (WGS) entry which is preliminary data.</text>
</comment>
<dbReference type="InterPro" id="IPR036322">
    <property type="entry name" value="WD40_repeat_dom_sf"/>
</dbReference>
<dbReference type="Pfam" id="PF03195">
    <property type="entry name" value="LOB"/>
    <property type="match status" value="1"/>
</dbReference>
<reference evidence="4 5" key="1">
    <citation type="journal article" date="2023" name="bioRxiv">
        <title>Genome report: Whole genome sequence and annotation of Penstemon davidsonii.</title>
        <authorList>
            <person name="Ostevik K.L."/>
            <person name="Alabady M."/>
            <person name="Zhang M."/>
            <person name="Rausher M.D."/>
        </authorList>
    </citation>
    <scope>NUCLEOTIDE SEQUENCE [LARGE SCALE GENOMIC DNA]</scope>
    <source>
        <strain evidence="4">DNT005</strain>
        <tissue evidence="4">Whole leaf</tissue>
    </source>
</reference>
<evidence type="ECO:0000313" key="5">
    <source>
        <dbReference type="Proteomes" id="UP001291926"/>
    </source>
</evidence>
<dbReference type="Gene3D" id="2.130.10.10">
    <property type="entry name" value="YVTN repeat-like/Quinoprotein amine dehydrogenase"/>
    <property type="match status" value="1"/>
</dbReference>
<evidence type="ECO:0000256" key="1">
    <source>
        <dbReference type="ARBA" id="ARBA00005474"/>
    </source>
</evidence>
<dbReference type="SUPFAM" id="SSF50978">
    <property type="entry name" value="WD40 repeat-like"/>
    <property type="match status" value="1"/>
</dbReference>
<dbReference type="InterPro" id="IPR001680">
    <property type="entry name" value="WD40_rpt"/>
</dbReference>
<evidence type="ECO:0000256" key="2">
    <source>
        <dbReference type="PROSITE-ProRule" id="PRU00221"/>
    </source>
</evidence>
<sequence>MAGKPVNWFMDSGFSNNPSEVSRHGISSLEFDSKGVYLASVTKSGCLTVHDFDNIQSPDLKEDEAKQLLHISLCQQLDVIRWNLSNQDEVACTSMKSSEVYIFDIGFISSEPVEVLRKRPNISVHGFNAHKGFSDIAFSSDDKSRLLASDSNGVINMWDRRASDLPCLELSTNSTGSLNSIKLSADNEIIYGASKQGTIYMWDLRGGTSSSTFRNHKEGYFSPLIAVKLAHELEKISSLKAQSNIVSKEIHSIDIDPSCPYQLAFHLDDGWSGVLDTNKLQVTHIHCPPPPWLDESNDLANLSYLRKPCWLPINSIFTVGVLVQIYVVGSSSSNGLYLLDFYPDRTSSCHVDYNEDIQSTDEATCQHIQNRCLSVSEGVTACVAHPLNGTIVAGTKLASEYIYIYIHIMKESSRKQGAGTGAGASTPCAACKLLRRRCVQEDCVFAPYFPADDPHKFASVHRVFGASNVNKMLQELAEHQRGDAVSSMVYEANARIRDPIYGCVGAISSLQQQIDVLQTQLALAQAQVIHMRMRCCYSSPENASPSSRDTSQTHQPRSLFDMDMVQQPHSLMEDYLWH</sequence>
<organism evidence="4 5">
    <name type="scientific">Penstemon davidsonii</name>
    <dbReference type="NCBI Taxonomy" id="160366"/>
    <lineage>
        <taxon>Eukaryota</taxon>
        <taxon>Viridiplantae</taxon>
        <taxon>Streptophyta</taxon>
        <taxon>Embryophyta</taxon>
        <taxon>Tracheophyta</taxon>
        <taxon>Spermatophyta</taxon>
        <taxon>Magnoliopsida</taxon>
        <taxon>eudicotyledons</taxon>
        <taxon>Gunneridae</taxon>
        <taxon>Pentapetalae</taxon>
        <taxon>asterids</taxon>
        <taxon>lamiids</taxon>
        <taxon>Lamiales</taxon>
        <taxon>Plantaginaceae</taxon>
        <taxon>Cheloneae</taxon>
        <taxon>Penstemon</taxon>
    </lineage>
</organism>
<protein>
    <recommendedName>
        <fullName evidence="3">LOB domain-containing protein</fullName>
    </recommendedName>
</protein>
<dbReference type="PANTHER" id="PTHR31301">
    <property type="entry name" value="LOB DOMAIN-CONTAINING PROTEIN 4-RELATED"/>
    <property type="match status" value="1"/>
</dbReference>
<evidence type="ECO:0000313" key="4">
    <source>
        <dbReference type="EMBL" id="KAK4492414.1"/>
    </source>
</evidence>
<keyword evidence="5" id="KW-1185">Reference proteome</keyword>
<evidence type="ECO:0000259" key="3">
    <source>
        <dbReference type="PROSITE" id="PS50891"/>
    </source>
</evidence>
<gene>
    <name evidence="4" type="ORF">RD792_003219</name>
</gene>
<dbReference type="InterPro" id="IPR015943">
    <property type="entry name" value="WD40/YVTN_repeat-like_dom_sf"/>
</dbReference>
<keyword evidence="2" id="KW-0853">WD repeat</keyword>
<feature type="repeat" description="WD" evidence="2">
    <location>
        <begin position="171"/>
        <end position="212"/>
    </location>
</feature>
<accession>A0ABR0DT68</accession>
<dbReference type="Proteomes" id="UP001291926">
    <property type="component" value="Unassembled WGS sequence"/>
</dbReference>
<dbReference type="PROSITE" id="PS50891">
    <property type="entry name" value="LOB"/>
    <property type="match status" value="1"/>
</dbReference>